<protein>
    <submittedName>
        <fullName evidence="1">Uncharacterized protein</fullName>
    </submittedName>
</protein>
<proteinExistence type="predicted"/>
<dbReference type="AlphaFoldDB" id="A0A2K1YT16"/>
<evidence type="ECO:0000313" key="2">
    <source>
        <dbReference type="Proteomes" id="UP000006729"/>
    </source>
</evidence>
<dbReference type="Proteomes" id="UP000006729">
    <property type="component" value="Chromosome 10"/>
</dbReference>
<reference evidence="1 2" key="1">
    <citation type="journal article" date="2006" name="Science">
        <title>The genome of black cottonwood, Populus trichocarpa (Torr. &amp; Gray).</title>
        <authorList>
            <person name="Tuskan G.A."/>
            <person name="Difazio S."/>
            <person name="Jansson S."/>
            <person name="Bohlmann J."/>
            <person name="Grigoriev I."/>
            <person name="Hellsten U."/>
            <person name="Putnam N."/>
            <person name="Ralph S."/>
            <person name="Rombauts S."/>
            <person name="Salamov A."/>
            <person name="Schein J."/>
            <person name="Sterck L."/>
            <person name="Aerts A."/>
            <person name="Bhalerao R.R."/>
            <person name="Bhalerao R.P."/>
            <person name="Blaudez D."/>
            <person name="Boerjan W."/>
            <person name="Brun A."/>
            <person name="Brunner A."/>
            <person name="Busov V."/>
            <person name="Campbell M."/>
            <person name="Carlson J."/>
            <person name="Chalot M."/>
            <person name="Chapman J."/>
            <person name="Chen G.L."/>
            <person name="Cooper D."/>
            <person name="Coutinho P.M."/>
            <person name="Couturier J."/>
            <person name="Covert S."/>
            <person name="Cronk Q."/>
            <person name="Cunningham R."/>
            <person name="Davis J."/>
            <person name="Degroeve S."/>
            <person name="Dejardin A."/>
            <person name="Depamphilis C."/>
            <person name="Detter J."/>
            <person name="Dirks B."/>
            <person name="Dubchak I."/>
            <person name="Duplessis S."/>
            <person name="Ehlting J."/>
            <person name="Ellis B."/>
            <person name="Gendler K."/>
            <person name="Goodstein D."/>
            <person name="Gribskov M."/>
            <person name="Grimwood J."/>
            <person name="Groover A."/>
            <person name="Gunter L."/>
            <person name="Hamberger B."/>
            <person name="Heinze B."/>
            <person name="Helariutta Y."/>
            <person name="Henrissat B."/>
            <person name="Holligan D."/>
            <person name="Holt R."/>
            <person name="Huang W."/>
            <person name="Islam-Faridi N."/>
            <person name="Jones S."/>
            <person name="Jones-Rhoades M."/>
            <person name="Jorgensen R."/>
            <person name="Joshi C."/>
            <person name="Kangasjarvi J."/>
            <person name="Karlsson J."/>
            <person name="Kelleher C."/>
            <person name="Kirkpatrick R."/>
            <person name="Kirst M."/>
            <person name="Kohler A."/>
            <person name="Kalluri U."/>
            <person name="Larimer F."/>
            <person name="Leebens-Mack J."/>
            <person name="Leple J.C."/>
            <person name="Locascio P."/>
            <person name="Lou Y."/>
            <person name="Lucas S."/>
            <person name="Martin F."/>
            <person name="Montanini B."/>
            <person name="Napoli C."/>
            <person name="Nelson D.R."/>
            <person name="Nelson C."/>
            <person name="Nieminen K."/>
            <person name="Nilsson O."/>
            <person name="Pereda V."/>
            <person name="Peter G."/>
            <person name="Philippe R."/>
            <person name="Pilate G."/>
            <person name="Poliakov A."/>
            <person name="Razumovskaya J."/>
            <person name="Richardson P."/>
            <person name="Rinaldi C."/>
            <person name="Ritland K."/>
            <person name="Rouze P."/>
            <person name="Ryaboy D."/>
            <person name="Schmutz J."/>
            <person name="Schrader J."/>
            <person name="Segerman B."/>
            <person name="Shin H."/>
            <person name="Siddiqui A."/>
            <person name="Sterky F."/>
            <person name="Terry A."/>
            <person name="Tsai C.J."/>
            <person name="Uberbacher E."/>
            <person name="Unneberg P."/>
            <person name="Vahala J."/>
            <person name="Wall K."/>
            <person name="Wessler S."/>
            <person name="Yang G."/>
            <person name="Yin T."/>
            <person name="Douglas C."/>
            <person name="Marra M."/>
            <person name="Sandberg G."/>
            <person name="Van de Peer Y."/>
            <person name="Rokhsar D."/>
        </authorList>
    </citation>
    <scope>NUCLEOTIDE SEQUENCE [LARGE SCALE GENOMIC DNA]</scope>
    <source>
        <strain evidence="2">cv. Nisqually</strain>
    </source>
</reference>
<name>A0A2K1YT16_POPTR</name>
<dbReference type="InParanoid" id="A0A2K1YT16"/>
<keyword evidence="2" id="KW-1185">Reference proteome</keyword>
<evidence type="ECO:0000313" key="1">
    <source>
        <dbReference type="EMBL" id="PNT16168.1"/>
    </source>
</evidence>
<gene>
    <name evidence="1" type="ORF">POPTR_010G124600</name>
</gene>
<organism evidence="1 2">
    <name type="scientific">Populus trichocarpa</name>
    <name type="common">Western balsam poplar</name>
    <name type="synonym">Populus balsamifera subsp. trichocarpa</name>
    <dbReference type="NCBI Taxonomy" id="3694"/>
    <lineage>
        <taxon>Eukaryota</taxon>
        <taxon>Viridiplantae</taxon>
        <taxon>Streptophyta</taxon>
        <taxon>Embryophyta</taxon>
        <taxon>Tracheophyta</taxon>
        <taxon>Spermatophyta</taxon>
        <taxon>Magnoliopsida</taxon>
        <taxon>eudicotyledons</taxon>
        <taxon>Gunneridae</taxon>
        <taxon>Pentapetalae</taxon>
        <taxon>rosids</taxon>
        <taxon>fabids</taxon>
        <taxon>Malpighiales</taxon>
        <taxon>Salicaceae</taxon>
        <taxon>Saliceae</taxon>
        <taxon>Populus</taxon>
    </lineage>
</organism>
<sequence>MNSTFSTLVDLDKTSARNVMDLRHFDQLSPAVFQACFQIVLPKEKDRLLRLGSPLFFSLV</sequence>
<accession>A0A2K1YT16</accession>
<dbReference type="EMBL" id="CM009299">
    <property type="protein sequence ID" value="PNT16168.1"/>
    <property type="molecule type" value="Genomic_DNA"/>
</dbReference>